<sequence>MGGSSSKSTSFWQKENKNKKNNKKNKKKKKKKEESPLDKAWSQLSGAVPNKRKRKSIVSLDKLNMDNLKRGKGSQWKKRLSLSADKKEPISLRKLSLGNTRKLSGQSLSLGKKEKDGGGLGKVGEQIKRKLSRP</sequence>
<feature type="compositionally biased region" description="Polar residues" evidence="1">
    <location>
        <begin position="1"/>
        <end position="13"/>
    </location>
</feature>
<dbReference type="EMBL" id="CAWUFR010000219">
    <property type="protein sequence ID" value="CAK6972978.1"/>
    <property type="molecule type" value="Genomic_DNA"/>
</dbReference>
<feature type="compositionally biased region" description="Polar residues" evidence="1">
    <location>
        <begin position="97"/>
        <end position="109"/>
    </location>
</feature>
<name>A0AAV1PNY9_SCOSC</name>
<reference evidence="2 3" key="1">
    <citation type="submission" date="2024-01" db="EMBL/GenBank/DDBJ databases">
        <authorList>
            <person name="Alioto T."/>
            <person name="Alioto T."/>
            <person name="Gomez Garrido J."/>
        </authorList>
    </citation>
    <scope>NUCLEOTIDE SEQUENCE [LARGE SCALE GENOMIC DNA]</scope>
</reference>
<accession>A0AAV1PNY9</accession>
<keyword evidence="3" id="KW-1185">Reference proteome</keyword>
<feature type="compositionally biased region" description="Basic residues" evidence="1">
    <location>
        <begin position="70"/>
        <end position="80"/>
    </location>
</feature>
<organism evidence="2 3">
    <name type="scientific">Scomber scombrus</name>
    <name type="common">Atlantic mackerel</name>
    <name type="synonym">Scomber vernalis</name>
    <dbReference type="NCBI Taxonomy" id="13677"/>
    <lineage>
        <taxon>Eukaryota</taxon>
        <taxon>Metazoa</taxon>
        <taxon>Chordata</taxon>
        <taxon>Craniata</taxon>
        <taxon>Vertebrata</taxon>
        <taxon>Euteleostomi</taxon>
        <taxon>Actinopterygii</taxon>
        <taxon>Neopterygii</taxon>
        <taxon>Teleostei</taxon>
        <taxon>Neoteleostei</taxon>
        <taxon>Acanthomorphata</taxon>
        <taxon>Pelagiaria</taxon>
        <taxon>Scombriformes</taxon>
        <taxon>Scombridae</taxon>
        <taxon>Scomber</taxon>
    </lineage>
</organism>
<feature type="compositionally biased region" description="Basic residues" evidence="1">
    <location>
        <begin position="17"/>
        <end position="31"/>
    </location>
</feature>
<evidence type="ECO:0000256" key="1">
    <source>
        <dbReference type="SAM" id="MobiDB-lite"/>
    </source>
</evidence>
<comment type="caution">
    <text evidence="2">The sequence shown here is derived from an EMBL/GenBank/DDBJ whole genome shotgun (WGS) entry which is preliminary data.</text>
</comment>
<feature type="region of interest" description="Disordered" evidence="1">
    <location>
        <begin position="1"/>
        <end position="134"/>
    </location>
</feature>
<dbReference type="AlphaFoldDB" id="A0AAV1PNY9"/>
<protein>
    <submittedName>
        <fullName evidence="2">Uncharacterized protein</fullName>
    </submittedName>
</protein>
<evidence type="ECO:0000313" key="3">
    <source>
        <dbReference type="Proteomes" id="UP001314229"/>
    </source>
</evidence>
<proteinExistence type="predicted"/>
<gene>
    <name evidence="2" type="ORF">FSCOSCO3_A013082</name>
</gene>
<dbReference type="Proteomes" id="UP001314229">
    <property type="component" value="Unassembled WGS sequence"/>
</dbReference>
<evidence type="ECO:0000313" key="2">
    <source>
        <dbReference type="EMBL" id="CAK6972978.1"/>
    </source>
</evidence>